<name>A0A2R5GW76_9STRA</name>
<feature type="signal peptide" evidence="2">
    <location>
        <begin position="1"/>
        <end position="22"/>
    </location>
</feature>
<keyword evidence="2" id="KW-0732">Signal</keyword>
<feature type="chain" id="PRO_5015308049" evidence="2">
    <location>
        <begin position="23"/>
        <end position="175"/>
    </location>
</feature>
<keyword evidence="1" id="KW-0812">Transmembrane</keyword>
<evidence type="ECO:0000313" key="4">
    <source>
        <dbReference type="Proteomes" id="UP000241890"/>
    </source>
</evidence>
<gene>
    <name evidence="3" type="ORF">FCC1311_102412</name>
</gene>
<sequence length="175" mass="18916">MFRRLALAFALVAAFLAVHVAAKEEMTMAATPLRARALETSEECRDDLFAQVADSNSCVNQKISSGTIIIGSCNRASEIFDAMYECSSFPCKLILCDEFDYYQEYYGWGACDLTCRWTTPLVVSLICLLVILVIGIAAGIIYYVCAQSSSESSLGVSKGGSSGVVEAVPVAERAY</sequence>
<evidence type="ECO:0000256" key="1">
    <source>
        <dbReference type="SAM" id="Phobius"/>
    </source>
</evidence>
<proteinExistence type="predicted"/>
<feature type="transmembrane region" description="Helical" evidence="1">
    <location>
        <begin position="121"/>
        <end position="145"/>
    </location>
</feature>
<evidence type="ECO:0000256" key="2">
    <source>
        <dbReference type="SAM" id="SignalP"/>
    </source>
</evidence>
<organism evidence="3 4">
    <name type="scientific">Hondaea fermentalgiana</name>
    <dbReference type="NCBI Taxonomy" id="2315210"/>
    <lineage>
        <taxon>Eukaryota</taxon>
        <taxon>Sar</taxon>
        <taxon>Stramenopiles</taxon>
        <taxon>Bigyra</taxon>
        <taxon>Labyrinthulomycetes</taxon>
        <taxon>Thraustochytrida</taxon>
        <taxon>Thraustochytriidae</taxon>
        <taxon>Hondaea</taxon>
    </lineage>
</organism>
<evidence type="ECO:0000313" key="3">
    <source>
        <dbReference type="EMBL" id="GBG34018.1"/>
    </source>
</evidence>
<dbReference type="AlphaFoldDB" id="A0A2R5GW76"/>
<accession>A0A2R5GW76</accession>
<protein>
    <submittedName>
        <fullName evidence="3">Uncharacterized protein</fullName>
    </submittedName>
</protein>
<reference evidence="3 4" key="1">
    <citation type="submission" date="2017-12" db="EMBL/GenBank/DDBJ databases">
        <title>Sequencing, de novo assembly and annotation of complete genome of a new Thraustochytrid species, strain FCC1311.</title>
        <authorList>
            <person name="Sedici K."/>
            <person name="Godart F."/>
            <person name="Aiese Cigliano R."/>
            <person name="Sanseverino W."/>
            <person name="Barakat M."/>
            <person name="Ortet P."/>
            <person name="Marechal E."/>
            <person name="Cagnac O."/>
            <person name="Amato A."/>
        </authorList>
    </citation>
    <scope>NUCLEOTIDE SEQUENCE [LARGE SCALE GENOMIC DNA]</scope>
</reference>
<keyword evidence="4" id="KW-1185">Reference proteome</keyword>
<dbReference type="InParanoid" id="A0A2R5GW76"/>
<keyword evidence="1" id="KW-0472">Membrane</keyword>
<keyword evidence="1" id="KW-1133">Transmembrane helix</keyword>
<comment type="caution">
    <text evidence="3">The sequence shown here is derived from an EMBL/GenBank/DDBJ whole genome shotgun (WGS) entry which is preliminary data.</text>
</comment>
<dbReference type="EMBL" id="BEYU01000177">
    <property type="protein sequence ID" value="GBG34018.1"/>
    <property type="molecule type" value="Genomic_DNA"/>
</dbReference>
<dbReference type="Proteomes" id="UP000241890">
    <property type="component" value="Unassembled WGS sequence"/>
</dbReference>